<protein>
    <recommendedName>
        <fullName evidence="3">Cof subfamily of IIB subfamily of haloacid dehalogenase superfamily/HAD-superfamily hydrolase, subfamily IIB</fullName>
    </recommendedName>
</protein>
<dbReference type="CDD" id="cd07516">
    <property type="entry name" value="HAD_Pase"/>
    <property type="match status" value="1"/>
</dbReference>
<dbReference type="PROSITE" id="PS01228">
    <property type="entry name" value="COF_1"/>
    <property type="match status" value="1"/>
</dbReference>
<proteinExistence type="predicted"/>
<dbReference type="EMBL" id="FOOK01000039">
    <property type="protein sequence ID" value="SFG49160.1"/>
    <property type="molecule type" value="Genomic_DNA"/>
</dbReference>
<accession>A0A1I2S8S9</accession>
<name>A0A1I2S8S9_9BACL</name>
<dbReference type="InterPro" id="IPR036412">
    <property type="entry name" value="HAD-like_sf"/>
</dbReference>
<dbReference type="GO" id="GO:0000287">
    <property type="term" value="F:magnesium ion binding"/>
    <property type="evidence" value="ECO:0007669"/>
    <property type="project" value="TreeGrafter"/>
</dbReference>
<evidence type="ECO:0008006" key="3">
    <source>
        <dbReference type="Google" id="ProtNLM"/>
    </source>
</evidence>
<dbReference type="Proteomes" id="UP000198661">
    <property type="component" value="Unassembled WGS sequence"/>
</dbReference>
<gene>
    <name evidence="1" type="ORF">SAMN04488025_13910</name>
</gene>
<dbReference type="PANTHER" id="PTHR10000:SF8">
    <property type="entry name" value="HAD SUPERFAMILY HYDROLASE-LIKE, TYPE 3"/>
    <property type="match status" value="1"/>
</dbReference>
<evidence type="ECO:0000313" key="2">
    <source>
        <dbReference type="Proteomes" id="UP000198661"/>
    </source>
</evidence>
<dbReference type="Pfam" id="PF08282">
    <property type="entry name" value="Hydrolase_3"/>
    <property type="match status" value="1"/>
</dbReference>
<sequence length="276" mass="31079">MSMLAYPFLVSDIDGTLLNNQKEIPPQIRHEVARFRQAGGLFTLATGRNFTETERFIRELNIELPVILCNGALIYNPATRELMPLAHLSDDLVREIVRNMPRLSRRIDFFVYTSHHIYTTHIGPLSSEGLQNEEPKLKVIPSFEVLLNQNWVKIAAVSDEEGIGELRRWLDETKIPFTFVQSSDHYYEILPPGVSKGAALQRVADQLNLSPKQAAAIGDHLNDLPMFQTVGLSAAVSNAHPEVLHAADVIVPSNEEFGLSHFIQNHLFRTPRQAAR</sequence>
<dbReference type="GO" id="GO:0005829">
    <property type="term" value="C:cytosol"/>
    <property type="evidence" value="ECO:0007669"/>
    <property type="project" value="TreeGrafter"/>
</dbReference>
<dbReference type="PANTHER" id="PTHR10000">
    <property type="entry name" value="PHOSPHOSERINE PHOSPHATASE"/>
    <property type="match status" value="1"/>
</dbReference>
<dbReference type="Gene3D" id="3.30.1240.10">
    <property type="match status" value="1"/>
</dbReference>
<dbReference type="SFLD" id="SFLDS00003">
    <property type="entry name" value="Haloacid_Dehalogenase"/>
    <property type="match status" value="1"/>
</dbReference>
<dbReference type="Gene3D" id="3.40.50.1000">
    <property type="entry name" value="HAD superfamily/HAD-like"/>
    <property type="match status" value="1"/>
</dbReference>
<dbReference type="SUPFAM" id="SSF56784">
    <property type="entry name" value="HAD-like"/>
    <property type="match status" value="1"/>
</dbReference>
<dbReference type="NCBIfam" id="TIGR01484">
    <property type="entry name" value="HAD-SF-IIB"/>
    <property type="match status" value="1"/>
</dbReference>
<dbReference type="STRING" id="201973.SAMN04488025_13910"/>
<dbReference type="InterPro" id="IPR023214">
    <property type="entry name" value="HAD_sf"/>
</dbReference>
<reference evidence="1 2" key="1">
    <citation type="submission" date="2016-10" db="EMBL/GenBank/DDBJ databases">
        <authorList>
            <person name="de Groot N.N."/>
        </authorList>
    </citation>
    <scope>NUCLEOTIDE SEQUENCE [LARGE SCALE GENOMIC DNA]</scope>
    <source>
        <strain evidence="1 2">DSM 44945</strain>
    </source>
</reference>
<dbReference type="InterPro" id="IPR006379">
    <property type="entry name" value="HAD-SF_hydro_IIB"/>
</dbReference>
<dbReference type="GO" id="GO:0016791">
    <property type="term" value="F:phosphatase activity"/>
    <property type="evidence" value="ECO:0007669"/>
    <property type="project" value="TreeGrafter"/>
</dbReference>
<organism evidence="1 2">
    <name type="scientific">Planifilum fulgidum</name>
    <dbReference type="NCBI Taxonomy" id="201973"/>
    <lineage>
        <taxon>Bacteria</taxon>
        <taxon>Bacillati</taxon>
        <taxon>Bacillota</taxon>
        <taxon>Bacilli</taxon>
        <taxon>Bacillales</taxon>
        <taxon>Thermoactinomycetaceae</taxon>
        <taxon>Planifilum</taxon>
    </lineage>
</organism>
<dbReference type="AlphaFoldDB" id="A0A1I2S8S9"/>
<dbReference type="SFLD" id="SFLDG01140">
    <property type="entry name" value="C2.B:_Phosphomannomutase_and_P"/>
    <property type="match status" value="1"/>
</dbReference>
<dbReference type="InterPro" id="IPR000150">
    <property type="entry name" value="Cof"/>
</dbReference>
<keyword evidence="2" id="KW-1185">Reference proteome</keyword>
<dbReference type="NCBIfam" id="TIGR00099">
    <property type="entry name" value="Cof-subfamily"/>
    <property type="match status" value="1"/>
</dbReference>
<evidence type="ECO:0000313" key="1">
    <source>
        <dbReference type="EMBL" id="SFG49160.1"/>
    </source>
</evidence>